<keyword evidence="2" id="KW-1185">Reference proteome</keyword>
<organism evidence="1 2">
    <name type="scientific">Flavobacterium sediminis</name>
    <dbReference type="NCBI Taxonomy" id="2201181"/>
    <lineage>
        <taxon>Bacteria</taxon>
        <taxon>Pseudomonadati</taxon>
        <taxon>Bacteroidota</taxon>
        <taxon>Flavobacteriia</taxon>
        <taxon>Flavobacteriales</taxon>
        <taxon>Flavobacteriaceae</taxon>
        <taxon>Flavobacterium</taxon>
    </lineage>
</organism>
<dbReference type="Proteomes" id="UP000245429">
    <property type="component" value="Chromosome"/>
</dbReference>
<dbReference type="AlphaFoldDB" id="A0A2U8QVS0"/>
<evidence type="ECO:0000313" key="1">
    <source>
        <dbReference type="EMBL" id="AWM14258.1"/>
    </source>
</evidence>
<reference evidence="1 2" key="1">
    <citation type="submission" date="2018-05" db="EMBL/GenBank/DDBJ databases">
        <title>Flavobacterium sp. MEBiC07310.</title>
        <authorList>
            <person name="Baek K."/>
        </authorList>
    </citation>
    <scope>NUCLEOTIDE SEQUENCE [LARGE SCALE GENOMIC DNA]</scope>
    <source>
        <strain evidence="1 2">MEBiC07310</strain>
    </source>
</reference>
<evidence type="ECO:0000313" key="2">
    <source>
        <dbReference type="Proteomes" id="UP000245429"/>
    </source>
</evidence>
<proteinExistence type="predicted"/>
<name>A0A2U8QVS0_9FLAO</name>
<dbReference type="KEGG" id="fse:DI487_10600"/>
<accession>A0A2U8QVS0</accession>
<gene>
    <name evidence="1" type="ORF">DI487_10600</name>
</gene>
<dbReference type="EMBL" id="CP029463">
    <property type="protein sequence ID" value="AWM14258.1"/>
    <property type="molecule type" value="Genomic_DNA"/>
</dbReference>
<sequence length="73" mass="8553">MLLVNVNDVVEQDVPKVSGVAFEQLSFALCEKTDEKNKSKKKDIKYLLMQCFNKKESFGDFIPNRFFFMVLIR</sequence>
<protein>
    <submittedName>
        <fullName evidence="1">Uncharacterized protein</fullName>
    </submittedName>
</protein>